<reference evidence="9 10" key="1">
    <citation type="submission" date="2015-01" db="EMBL/GenBank/DDBJ databases">
        <title>Evolution of Trichinella species and genotypes.</title>
        <authorList>
            <person name="Korhonen P.K."/>
            <person name="Edoardo P."/>
            <person name="Giuseppe L.R."/>
            <person name="Gasser R.B."/>
        </authorList>
    </citation>
    <scope>NUCLEOTIDE SEQUENCE [LARGE SCALE GENOMIC DNA]</scope>
    <source>
        <strain evidence="9">ISS588</strain>
    </source>
</reference>
<dbReference type="AlphaFoldDB" id="A0A0V1IJT7"/>
<dbReference type="EMBL" id="JYDS01000154">
    <property type="protein sequence ID" value="KRZ23114.1"/>
    <property type="molecule type" value="Genomic_DNA"/>
</dbReference>
<accession>A0A0V1IJT7</accession>
<dbReference type="CDD" id="cd17946">
    <property type="entry name" value="DEADc_DDX24"/>
    <property type="match status" value="1"/>
</dbReference>
<dbReference type="GO" id="GO:0005829">
    <property type="term" value="C:cytosol"/>
    <property type="evidence" value="ECO:0007669"/>
    <property type="project" value="TreeGrafter"/>
</dbReference>
<dbReference type="InterPro" id="IPR050079">
    <property type="entry name" value="DEAD_box_RNA_helicase"/>
</dbReference>
<feature type="domain" description="Helicase ATP-binding" evidence="7">
    <location>
        <begin position="110"/>
        <end position="276"/>
    </location>
</feature>
<dbReference type="Pfam" id="PF00271">
    <property type="entry name" value="Helicase_C"/>
    <property type="match status" value="1"/>
</dbReference>
<evidence type="ECO:0000256" key="4">
    <source>
        <dbReference type="ARBA" id="ARBA00022840"/>
    </source>
</evidence>
<keyword evidence="3 9" id="KW-0347">Helicase</keyword>
<dbReference type="InterPro" id="IPR027417">
    <property type="entry name" value="P-loop_NTPase"/>
</dbReference>
<feature type="region of interest" description="Disordered" evidence="6">
    <location>
        <begin position="586"/>
        <end position="617"/>
    </location>
</feature>
<dbReference type="PANTHER" id="PTHR47959:SF1">
    <property type="entry name" value="ATP-DEPENDENT RNA HELICASE DBPA"/>
    <property type="match status" value="1"/>
</dbReference>
<evidence type="ECO:0000259" key="8">
    <source>
        <dbReference type="PROSITE" id="PS51194"/>
    </source>
</evidence>
<evidence type="ECO:0000259" key="7">
    <source>
        <dbReference type="PROSITE" id="PS51192"/>
    </source>
</evidence>
<sequence>MKTKKKKANLSSEISIKPTDETFDFLSDFEEITDYTCLKSTAIYDNKNTSKKRKLKNKHKHAIINKQDASTKKSKLESFEFALFVPEEILHALDDLQYFEPTPIQALCLPPAIRDRLDILGAAETGSGKTLAFGIPVIAGLLNENSDSQIHPSALILTPTRELAIQIKDHLSSLMKYTNLKLTTATGGLSIQKQQRLLKNDPDILIATPGRLWALISEDCEGLENLPKIKYLVIDEIDRMAEKQNFSEFSQLLEFLNGDENAIRKRQTLVFSATLSFVHPMPNRLLSKANAKPLSAEEKIENLISFLSMREKRKVIDLSSKHGLSSSLVESCLFCSTLEMKDTSLYYFLRHYPGRTLIFANKLFNCNQISDNDDTILVATDVAARGLDIKNVQHVVHYQVPRTAETYIHRSGRTARLNQRGLSLMLVDKQDVNNFRRVCKTLRRGKELPVFPVDFEVMKLYSKLVRITSELESLEHRRKGVSAEKNWFQKAAKETDIILDEDVLQNDAREENERNVKSRIDHLKRQLSAHLDELNRNVKTLSKYPSFNMKSAAEDDATTIYLPESAVDAALVNVDLKKPKFVYTTKSKARQPRGKLKKNLRNGKGKFKKKAKSKRRK</sequence>
<dbReference type="SMART" id="SM00490">
    <property type="entry name" value="HELICc"/>
    <property type="match status" value="1"/>
</dbReference>
<evidence type="ECO:0000313" key="9">
    <source>
        <dbReference type="EMBL" id="KRZ23114.1"/>
    </source>
</evidence>
<evidence type="ECO:0000256" key="1">
    <source>
        <dbReference type="ARBA" id="ARBA00022741"/>
    </source>
</evidence>
<organism evidence="9 10">
    <name type="scientific">Trichinella pseudospiralis</name>
    <name type="common">Parasitic roundworm</name>
    <dbReference type="NCBI Taxonomy" id="6337"/>
    <lineage>
        <taxon>Eukaryota</taxon>
        <taxon>Metazoa</taxon>
        <taxon>Ecdysozoa</taxon>
        <taxon>Nematoda</taxon>
        <taxon>Enoplea</taxon>
        <taxon>Dorylaimia</taxon>
        <taxon>Trichinellida</taxon>
        <taxon>Trichinellidae</taxon>
        <taxon>Trichinella</taxon>
    </lineage>
</organism>
<evidence type="ECO:0000256" key="2">
    <source>
        <dbReference type="ARBA" id="ARBA00022801"/>
    </source>
</evidence>
<feature type="domain" description="Helicase C-terminal" evidence="8">
    <location>
        <begin position="299"/>
        <end position="461"/>
    </location>
</feature>
<dbReference type="InterPro" id="IPR011545">
    <property type="entry name" value="DEAD/DEAH_box_helicase_dom"/>
</dbReference>
<comment type="caution">
    <text evidence="9">The sequence shown here is derived from an EMBL/GenBank/DDBJ whole genome shotgun (WGS) entry which is preliminary data.</text>
</comment>
<evidence type="ECO:0000256" key="3">
    <source>
        <dbReference type="ARBA" id="ARBA00022806"/>
    </source>
</evidence>
<feature type="compositionally biased region" description="Basic residues" evidence="6">
    <location>
        <begin position="587"/>
        <end position="617"/>
    </location>
</feature>
<dbReference type="Proteomes" id="UP000054805">
    <property type="component" value="Unassembled WGS sequence"/>
</dbReference>
<dbReference type="SUPFAM" id="SSF52540">
    <property type="entry name" value="P-loop containing nucleoside triphosphate hydrolases"/>
    <property type="match status" value="2"/>
</dbReference>
<dbReference type="GO" id="GO:0003724">
    <property type="term" value="F:RNA helicase activity"/>
    <property type="evidence" value="ECO:0007669"/>
    <property type="project" value="TreeGrafter"/>
</dbReference>
<keyword evidence="1" id="KW-0547">Nucleotide-binding</keyword>
<keyword evidence="10" id="KW-1185">Reference proteome</keyword>
<dbReference type="InterPro" id="IPR014001">
    <property type="entry name" value="Helicase_ATP-bd"/>
</dbReference>
<dbReference type="GO" id="GO:0016787">
    <property type="term" value="F:hydrolase activity"/>
    <property type="evidence" value="ECO:0007669"/>
    <property type="project" value="UniProtKB-KW"/>
</dbReference>
<dbReference type="CDD" id="cd18787">
    <property type="entry name" value="SF2_C_DEAD"/>
    <property type="match status" value="1"/>
</dbReference>
<gene>
    <name evidence="9" type="primary">DDX24</name>
    <name evidence="9" type="ORF">T4B_3333</name>
</gene>
<dbReference type="PANTHER" id="PTHR47959">
    <property type="entry name" value="ATP-DEPENDENT RNA HELICASE RHLE-RELATED"/>
    <property type="match status" value="1"/>
</dbReference>
<proteinExistence type="predicted"/>
<evidence type="ECO:0000313" key="10">
    <source>
        <dbReference type="Proteomes" id="UP000054805"/>
    </source>
</evidence>
<evidence type="ECO:0000256" key="6">
    <source>
        <dbReference type="SAM" id="MobiDB-lite"/>
    </source>
</evidence>
<keyword evidence="5" id="KW-0175">Coiled coil</keyword>
<keyword evidence="2" id="KW-0378">Hydrolase</keyword>
<dbReference type="InterPro" id="IPR001650">
    <property type="entry name" value="Helicase_C-like"/>
</dbReference>
<dbReference type="PROSITE" id="PS51192">
    <property type="entry name" value="HELICASE_ATP_BIND_1"/>
    <property type="match status" value="1"/>
</dbReference>
<dbReference type="Pfam" id="PF00270">
    <property type="entry name" value="DEAD"/>
    <property type="match status" value="1"/>
</dbReference>
<dbReference type="Gene3D" id="3.40.50.300">
    <property type="entry name" value="P-loop containing nucleotide triphosphate hydrolases"/>
    <property type="match status" value="2"/>
</dbReference>
<dbReference type="GO" id="GO:0003676">
    <property type="term" value="F:nucleic acid binding"/>
    <property type="evidence" value="ECO:0007669"/>
    <property type="project" value="InterPro"/>
</dbReference>
<name>A0A0V1IJT7_TRIPS</name>
<keyword evidence="4" id="KW-0067">ATP-binding</keyword>
<dbReference type="PROSITE" id="PS51194">
    <property type="entry name" value="HELICASE_CTER"/>
    <property type="match status" value="1"/>
</dbReference>
<dbReference type="SMART" id="SM00487">
    <property type="entry name" value="DEXDc"/>
    <property type="match status" value="1"/>
</dbReference>
<feature type="coiled-coil region" evidence="5">
    <location>
        <begin position="457"/>
        <end position="484"/>
    </location>
</feature>
<evidence type="ECO:0000256" key="5">
    <source>
        <dbReference type="SAM" id="Coils"/>
    </source>
</evidence>
<dbReference type="GO" id="GO:0005524">
    <property type="term" value="F:ATP binding"/>
    <property type="evidence" value="ECO:0007669"/>
    <property type="project" value="UniProtKB-KW"/>
</dbReference>
<protein>
    <submittedName>
        <fullName evidence="9">ATP-dependent RNA helicase DDX24</fullName>
    </submittedName>
</protein>